<dbReference type="EMBL" id="JABXXS010000011">
    <property type="protein sequence ID" value="NVN36636.1"/>
    <property type="molecule type" value="Genomic_DNA"/>
</dbReference>
<evidence type="ECO:0000259" key="1">
    <source>
        <dbReference type="Pfam" id="PF01050"/>
    </source>
</evidence>
<dbReference type="InterPro" id="IPR001538">
    <property type="entry name" value="Man6P_isomerase-2_C"/>
</dbReference>
<feature type="non-terminal residue" evidence="2">
    <location>
        <position position="1"/>
    </location>
</feature>
<dbReference type="GO" id="GO:0005976">
    <property type="term" value="P:polysaccharide metabolic process"/>
    <property type="evidence" value="ECO:0007669"/>
    <property type="project" value="InterPro"/>
</dbReference>
<protein>
    <recommendedName>
        <fullName evidence="1">Mannose-6-phosphate isomerase type II C-terminal domain-containing protein</fullName>
    </recommendedName>
</protein>
<organism evidence="2 3">
    <name type="scientific">Komagataeibacter swingsii</name>
    <dbReference type="NCBI Taxonomy" id="215220"/>
    <lineage>
        <taxon>Bacteria</taxon>
        <taxon>Pseudomonadati</taxon>
        <taxon>Pseudomonadota</taxon>
        <taxon>Alphaproteobacteria</taxon>
        <taxon>Acetobacterales</taxon>
        <taxon>Acetobacteraceae</taxon>
        <taxon>Komagataeibacter</taxon>
    </lineage>
</organism>
<evidence type="ECO:0000313" key="2">
    <source>
        <dbReference type="EMBL" id="NVN36636.1"/>
    </source>
</evidence>
<gene>
    <name evidence="2" type="ORF">HUK81_06750</name>
</gene>
<dbReference type="GO" id="GO:0016779">
    <property type="term" value="F:nucleotidyltransferase activity"/>
    <property type="evidence" value="ECO:0007669"/>
    <property type="project" value="InterPro"/>
</dbReference>
<dbReference type="Proteomes" id="UP000522590">
    <property type="component" value="Unassembled WGS sequence"/>
</dbReference>
<dbReference type="SUPFAM" id="SSF51182">
    <property type="entry name" value="RmlC-like cupins"/>
    <property type="match status" value="1"/>
</dbReference>
<comment type="caution">
    <text evidence="2">The sequence shown here is derived from an EMBL/GenBank/DDBJ whole genome shotgun (WGS) entry which is preliminary data.</text>
</comment>
<reference evidence="2 3" key="1">
    <citation type="submission" date="2020-06" db="EMBL/GenBank/DDBJ databases">
        <title>Description of novel acetic acid bacteria.</title>
        <authorList>
            <person name="Sombolestani A."/>
        </authorList>
    </citation>
    <scope>NUCLEOTIDE SEQUENCE [LARGE SCALE GENOMIC DNA]</scope>
    <source>
        <strain evidence="2 3">LMG 25</strain>
    </source>
</reference>
<sequence>GAVHRLENPGRIPLTLIEVQSGPYLGEDDIVRLEDVYSRA</sequence>
<dbReference type="AlphaFoldDB" id="A0A850P2M4"/>
<dbReference type="InterPro" id="IPR011051">
    <property type="entry name" value="RmlC_Cupin_sf"/>
</dbReference>
<evidence type="ECO:0000313" key="3">
    <source>
        <dbReference type="Proteomes" id="UP000522590"/>
    </source>
</evidence>
<dbReference type="Pfam" id="PF01050">
    <property type="entry name" value="MannoseP_isomer"/>
    <property type="match status" value="1"/>
</dbReference>
<feature type="domain" description="Mannose-6-phosphate isomerase type II C-terminal" evidence="1">
    <location>
        <begin position="1"/>
        <end position="35"/>
    </location>
</feature>
<name>A0A850P2M4_9PROT</name>
<proteinExistence type="predicted"/>
<dbReference type="RefSeq" id="WP_176642870.1">
    <property type="nucleotide sequence ID" value="NZ_JABXXS010000011.1"/>
</dbReference>
<accession>A0A850P2M4</accession>